<organism evidence="1 2">
    <name type="scientific">Ricinus communis</name>
    <name type="common">Castor bean</name>
    <dbReference type="NCBI Taxonomy" id="3988"/>
    <lineage>
        <taxon>Eukaryota</taxon>
        <taxon>Viridiplantae</taxon>
        <taxon>Streptophyta</taxon>
        <taxon>Embryophyta</taxon>
        <taxon>Tracheophyta</taxon>
        <taxon>Spermatophyta</taxon>
        <taxon>Magnoliopsida</taxon>
        <taxon>eudicotyledons</taxon>
        <taxon>Gunneridae</taxon>
        <taxon>Pentapetalae</taxon>
        <taxon>rosids</taxon>
        <taxon>fabids</taxon>
        <taxon>Malpighiales</taxon>
        <taxon>Euphorbiaceae</taxon>
        <taxon>Acalyphoideae</taxon>
        <taxon>Acalypheae</taxon>
        <taxon>Ricinus</taxon>
    </lineage>
</organism>
<evidence type="ECO:0000313" key="2">
    <source>
        <dbReference type="Proteomes" id="UP000008311"/>
    </source>
</evidence>
<name>B9SKA0_RICCO</name>
<accession>B9SKA0</accession>
<reference evidence="2" key="1">
    <citation type="journal article" date="2010" name="Nat. Biotechnol.">
        <title>Draft genome sequence of the oilseed species Ricinus communis.</title>
        <authorList>
            <person name="Chan A.P."/>
            <person name="Crabtree J."/>
            <person name="Zhao Q."/>
            <person name="Lorenzi H."/>
            <person name="Orvis J."/>
            <person name="Puiu D."/>
            <person name="Melake-Berhan A."/>
            <person name="Jones K.M."/>
            <person name="Redman J."/>
            <person name="Chen G."/>
            <person name="Cahoon E.B."/>
            <person name="Gedil M."/>
            <person name="Stanke M."/>
            <person name="Haas B.J."/>
            <person name="Wortman J.R."/>
            <person name="Fraser-Liggett C.M."/>
            <person name="Ravel J."/>
            <person name="Rabinowicz P.D."/>
        </authorList>
    </citation>
    <scope>NUCLEOTIDE SEQUENCE [LARGE SCALE GENOMIC DNA]</scope>
    <source>
        <strain evidence="2">cv. Hale</strain>
    </source>
</reference>
<keyword evidence="2" id="KW-1185">Reference proteome</keyword>
<dbReference type="AlphaFoldDB" id="B9SKA0"/>
<dbReference type="SUPFAM" id="SSF52058">
    <property type="entry name" value="L domain-like"/>
    <property type="match status" value="1"/>
</dbReference>
<gene>
    <name evidence="1" type="ORF">RCOM_1029950</name>
</gene>
<dbReference type="InParanoid" id="B9SKA0"/>
<proteinExistence type="predicted"/>
<dbReference type="Proteomes" id="UP000008311">
    <property type="component" value="Unassembled WGS sequence"/>
</dbReference>
<dbReference type="EMBL" id="EQ974000">
    <property type="protein sequence ID" value="EEF35995.1"/>
    <property type="molecule type" value="Genomic_DNA"/>
</dbReference>
<evidence type="ECO:0000313" key="1">
    <source>
        <dbReference type="EMBL" id="EEF35995.1"/>
    </source>
</evidence>
<dbReference type="Gene3D" id="3.80.10.10">
    <property type="entry name" value="Ribonuclease Inhibitor"/>
    <property type="match status" value="1"/>
</dbReference>
<sequence length="122" mass="14070">MPLLRSLHVMGRKHEVLRMDALKFFLSSLGRLRLFWKLQKIPEWVDTLPKLRELWLGWSSLEKNPASNLAAFCNLRILCLIKAYNGKSMDFLEGFGKLENLFLCNSSELETITTIEGVMPSL</sequence>
<protein>
    <submittedName>
        <fullName evidence="1">Uncharacterized protein</fullName>
    </submittedName>
</protein>
<dbReference type="InterPro" id="IPR032675">
    <property type="entry name" value="LRR_dom_sf"/>
</dbReference>